<dbReference type="EMBL" id="CP076676">
    <property type="protein sequence ID" value="UYO41589.1"/>
    <property type="molecule type" value="Genomic_DNA"/>
</dbReference>
<reference evidence="3" key="1">
    <citation type="journal article" date="2022" name="Biol. Control">
        <title>In silico genomic analysis of Rhodopseudomonas palustris strains revealed potential biocontrol agents and crop yield enhancers.</title>
        <authorList>
            <person name="Surachat K."/>
            <person name="Kantachote D."/>
            <person name="Deachamag P."/>
            <person name="Wonglapsuwan M."/>
        </authorList>
    </citation>
    <scope>NUCLEOTIDE SEQUENCE</scope>
    <source>
        <strain evidence="3">TLS06</strain>
    </source>
</reference>
<evidence type="ECO:0000256" key="2">
    <source>
        <dbReference type="SAM" id="SignalP"/>
    </source>
</evidence>
<feature type="signal peptide" evidence="2">
    <location>
        <begin position="1"/>
        <end position="31"/>
    </location>
</feature>
<keyword evidence="2" id="KW-0732">Signal</keyword>
<feature type="compositionally biased region" description="Low complexity" evidence="1">
    <location>
        <begin position="43"/>
        <end position="62"/>
    </location>
</feature>
<sequence length="390" mass="41203">MPDMFDNATRFRWLAGALIVAATSLTSAAFAQQGYPSSQGYNPPGYQQGPAAGQPGSPAANPMCPRLEAQLASIDRGSMDPARADQIRRFEDAAARQQAELDRVSMQAKRMGCESSGFFSLFSGQSAQCGPVNSQIQQMRGNLDQMNSSLERLRSGGPGGNDRENQRRSVILALAQNNCGPQYAAAAQQSGGLLNNLFNGGNAGAPGVGVPGTDYGSTEGGTYRTVCVRTCDGYYFPISFATVPSRFGDDERTCKSLCPASEASLYAYRNPGQDMNQAVSINGQPYSSLPNAFRYRQEFNPSCTCKPANQTWADAMKGVDDRSAAEHGDIIVTEESAKRMALPPAQRAAAKNGAKAAPATNNTPASAPAAASNDPGKIRSVGPTFLPKAQ</sequence>
<proteinExistence type="predicted"/>
<gene>
    <name evidence="3" type="ORF">KQX62_09955</name>
</gene>
<dbReference type="RefSeq" id="WP_264076286.1">
    <property type="nucleotide sequence ID" value="NZ_CP076676.1"/>
</dbReference>
<evidence type="ECO:0000256" key="1">
    <source>
        <dbReference type="SAM" id="MobiDB-lite"/>
    </source>
</evidence>
<dbReference type="Pfam" id="PF11064">
    <property type="entry name" value="DUF2865"/>
    <property type="match status" value="1"/>
</dbReference>
<name>A0AAX3E3H3_RHOPL</name>
<feature type="compositionally biased region" description="Low complexity" evidence="1">
    <location>
        <begin position="348"/>
        <end position="375"/>
    </location>
</feature>
<protein>
    <submittedName>
        <fullName evidence="3">DUF2865 domain-containing protein</fullName>
    </submittedName>
</protein>
<feature type="region of interest" description="Disordered" evidence="1">
    <location>
        <begin position="39"/>
        <end position="62"/>
    </location>
</feature>
<evidence type="ECO:0000313" key="4">
    <source>
        <dbReference type="Proteomes" id="UP001163166"/>
    </source>
</evidence>
<feature type="region of interest" description="Disordered" evidence="1">
    <location>
        <begin position="335"/>
        <end position="390"/>
    </location>
</feature>
<dbReference type="AlphaFoldDB" id="A0AAX3E3H3"/>
<dbReference type="Proteomes" id="UP001163166">
    <property type="component" value="Chromosome"/>
</dbReference>
<feature type="chain" id="PRO_5043623541" evidence="2">
    <location>
        <begin position="32"/>
        <end position="390"/>
    </location>
</feature>
<organism evidence="3 4">
    <name type="scientific">Rhodopseudomonas palustris</name>
    <dbReference type="NCBI Taxonomy" id="1076"/>
    <lineage>
        <taxon>Bacteria</taxon>
        <taxon>Pseudomonadati</taxon>
        <taxon>Pseudomonadota</taxon>
        <taxon>Alphaproteobacteria</taxon>
        <taxon>Hyphomicrobiales</taxon>
        <taxon>Nitrobacteraceae</taxon>
        <taxon>Rhodopseudomonas</taxon>
    </lineage>
</organism>
<evidence type="ECO:0000313" key="3">
    <source>
        <dbReference type="EMBL" id="UYO41589.1"/>
    </source>
</evidence>
<dbReference type="InterPro" id="IPR021293">
    <property type="entry name" value="DUF2865"/>
</dbReference>
<accession>A0AAX3E3H3</accession>